<evidence type="ECO:0000313" key="2">
    <source>
        <dbReference type="EMBL" id="ORY17032.1"/>
    </source>
</evidence>
<name>A0A1Y2A3E3_9FUNG</name>
<reference evidence="2 3" key="1">
    <citation type="submission" date="2016-08" db="EMBL/GenBank/DDBJ databases">
        <title>A Parts List for Fungal Cellulosomes Revealed by Comparative Genomics.</title>
        <authorList>
            <consortium name="DOE Joint Genome Institute"/>
            <person name="Haitjema C.H."/>
            <person name="Gilmore S.P."/>
            <person name="Henske J.K."/>
            <person name="Solomon K.V."/>
            <person name="De Groot R."/>
            <person name="Kuo A."/>
            <person name="Mondo S.J."/>
            <person name="Salamov A.A."/>
            <person name="Labutti K."/>
            <person name="Zhao Z."/>
            <person name="Chiniquy J."/>
            <person name="Barry K."/>
            <person name="Brewer H.M."/>
            <person name="Purvine S.O."/>
            <person name="Wright A.T."/>
            <person name="Boxma B."/>
            <person name="Van Alen T."/>
            <person name="Hackstein J.H."/>
            <person name="Baker S.E."/>
            <person name="Grigoriev I.V."/>
            <person name="O'Malley M.A."/>
        </authorList>
    </citation>
    <scope>NUCLEOTIDE SEQUENCE [LARGE SCALE GENOMIC DNA]</scope>
    <source>
        <strain evidence="2 3">G1</strain>
    </source>
</reference>
<keyword evidence="3" id="KW-1185">Reference proteome</keyword>
<comment type="caution">
    <text evidence="2">The sequence shown here is derived from an EMBL/GenBank/DDBJ whole genome shotgun (WGS) entry which is preliminary data.</text>
</comment>
<gene>
    <name evidence="2" type="ORF">LY90DRAFT_677374</name>
</gene>
<keyword evidence="1" id="KW-1133">Transmembrane helix</keyword>
<keyword evidence="1" id="KW-0812">Transmembrane</keyword>
<feature type="transmembrane region" description="Helical" evidence="1">
    <location>
        <begin position="7"/>
        <end position="30"/>
    </location>
</feature>
<dbReference type="AlphaFoldDB" id="A0A1Y2A3E3"/>
<organism evidence="2 3">
    <name type="scientific">Neocallimastix californiae</name>
    <dbReference type="NCBI Taxonomy" id="1754190"/>
    <lineage>
        <taxon>Eukaryota</taxon>
        <taxon>Fungi</taxon>
        <taxon>Fungi incertae sedis</taxon>
        <taxon>Chytridiomycota</taxon>
        <taxon>Chytridiomycota incertae sedis</taxon>
        <taxon>Neocallimastigomycetes</taxon>
        <taxon>Neocallimastigales</taxon>
        <taxon>Neocallimastigaceae</taxon>
        <taxon>Neocallimastix</taxon>
    </lineage>
</organism>
<evidence type="ECO:0000256" key="1">
    <source>
        <dbReference type="SAM" id="Phobius"/>
    </source>
</evidence>
<feature type="transmembrane region" description="Helical" evidence="1">
    <location>
        <begin position="50"/>
        <end position="75"/>
    </location>
</feature>
<protein>
    <submittedName>
        <fullName evidence="2">Uncharacterized protein</fullName>
    </submittedName>
</protein>
<keyword evidence="1" id="KW-0472">Membrane</keyword>
<feature type="transmembrane region" description="Helical" evidence="1">
    <location>
        <begin position="128"/>
        <end position="151"/>
    </location>
</feature>
<sequence>MDATLDIIVFLFCIIDIGLGTYGLVNALLLTSSKKLNPTYKHYFSEYNLSLLKINIMLIIMCLVVAFINLLILVVKNKSILKKYLRLYKVKKFNNSIFMFRIEKSAVEKMIIRHEEEKVRKEKNANSIWIIFFWIILIYLRILMLGIMLFFSCINNKNANDMSKIAIFEHLSSKNYIKVTTINSKIKNIVFINIIWLIIKFVENNLSWYALGACRRDQQE</sequence>
<accession>A0A1Y2A3E3</accession>
<evidence type="ECO:0000313" key="3">
    <source>
        <dbReference type="Proteomes" id="UP000193920"/>
    </source>
</evidence>
<dbReference type="EMBL" id="MCOG01000329">
    <property type="protein sequence ID" value="ORY17032.1"/>
    <property type="molecule type" value="Genomic_DNA"/>
</dbReference>
<proteinExistence type="predicted"/>
<dbReference type="Proteomes" id="UP000193920">
    <property type="component" value="Unassembled WGS sequence"/>
</dbReference>
<dbReference type="OrthoDB" id="2148978at2759"/>